<evidence type="ECO:0000259" key="3">
    <source>
        <dbReference type="PROSITE" id="PS50977"/>
    </source>
</evidence>
<proteinExistence type="predicted"/>
<geneLocation type="plasmid" evidence="5">
    <name>ppv989-508</name>
</geneLocation>
<keyword evidence="4" id="KW-0614">Plasmid</keyword>
<keyword evidence="1 2" id="KW-0238">DNA-binding</keyword>
<dbReference type="InterPro" id="IPR050624">
    <property type="entry name" value="HTH-type_Tx_Regulator"/>
</dbReference>
<dbReference type="AlphaFoldDB" id="A0AAN1NUK9"/>
<gene>
    <name evidence="4" type="ORF">C9381_19885</name>
</gene>
<evidence type="ECO:0000256" key="2">
    <source>
        <dbReference type="PROSITE-ProRule" id="PRU00335"/>
    </source>
</evidence>
<dbReference type="Gene3D" id="1.10.357.10">
    <property type="entry name" value="Tetracycline Repressor, domain 2"/>
    <property type="match status" value="1"/>
</dbReference>
<dbReference type="EMBL" id="CP028350">
    <property type="protein sequence ID" value="AVV39497.1"/>
    <property type="molecule type" value="Genomic_DNA"/>
</dbReference>
<dbReference type="Pfam" id="PF00440">
    <property type="entry name" value="TetR_N"/>
    <property type="match status" value="1"/>
</dbReference>
<name>A0AAN1NUK9_9GAMM</name>
<dbReference type="Proteomes" id="UP000241538">
    <property type="component" value="Plasmid pPV989-508"/>
</dbReference>
<organism evidence="4 5">
    <name type="scientific">Pantoea vagans</name>
    <dbReference type="NCBI Taxonomy" id="470934"/>
    <lineage>
        <taxon>Bacteria</taxon>
        <taxon>Pseudomonadati</taxon>
        <taxon>Pseudomonadota</taxon>
        <taxon>Gammaproteobacteria</taxon>
        <taxon>Enterobacterales</taxon>
        <taxon>Erwiniaceae</taxon>
        <taxon>Pantoea</taxon>
    </lineage>
</organism>
<protein>
    <submittedName>
        <fullName evidence="4">TetR/AcrR family transcriptional regulator</fullName>
    </submittedName>
</protein>
<dbReference type="PANTHER" id="PTHR43479">
    <property type="entry name" value="ACREF/ENVCD OPERON REPRESSOR-RELATED"/>
    <property type="match status" value="1"/>
</dbReference>
<accession>A0AAN1NUK9</accession>
<reference evidence="4 5" key="1">
    <citation type="journal article" date="2018" name="Int J Genomics">
        <title>Comparative Genomics Analysis of Plasmid pPV989-94 from a Clinical Isolate of Pantoea vagans PV989.</title>
        <authorList>
            <person name="Xu L."/>
            <person name="Yin M."/>
            <person name="Zhu T."/>
            <person name="Lu J."/>
            <person name="Bao Q."/>
        </authorList>
    </citation>
    <scope>NUCLEOTIDE SEQUENCE [LARGE SCALE GENOMIC DNA]</scope>
    <source>
        <strain evidence="4 5">PV989</strain>
    </source>
</reference>
<dbReference type="PANTHER" id="PTHR43479:SF11">
    <property type="entry name" value="ACREF_ENVCD OPERON REPRESSOR-RELATED"/>
    <property type="match status" value="1"/>
</dbReference>
<evidence type="ECO:0000313" key="5">
    <source>
        <dbReference type="Proteomes" id="UP000241538"/>
    </source>
</evidence>
<dbReference type="GO" id="GO:0003677">
    <property type="term" value="F:DNA binding"/>
    <property type="evidence" value="ECO:0007669"/>
    <property type="project" value="UniProtKB-UniRule"/>
</dbReference>
<dbReference type="PRINTS" id="PR00455">
    <property type="entry name" value="HTHTETR"/>
</dbReference>
<dbReference type="InterPro" id="IPR001647">
    <property type="entry name" value="HTH_TetR"/>
</dbReference>
<evidence type="ECO:0000256" key="1">
    <source>
        <dbReference type="ARBA" id="ARBA00023125"/>
    </source>
</evidence>
<dbReference type="InterPro" id="IPR009057">
    <property type="entry name" value="Homeodomain-like_sf"/>
</dbReference>
<feature type="domain" description="HTH tetR-type" evidence="3">
    <location>
        <begin position="1"/>
        <end position="61"/>
    </location>
</feature>
<dbReference type="RefSeq" id="WP_107320285.1">
    <property type="nucleotide sequence ID" value="NZ_CP028350.1"/>
</dbReference>
<feature type="DNA-binding region" description="H-T-H motif" evidence="2">
    <location>
        <begin position="24"/>
        <end position="43"/>
    </location>
</feature>
<dbReference type="SUPFAM" id="SSF46689">
    <property type="entry name" value="Homeodomain-like"/>
    <property type="match status" value="1"/>
</dbReference>
<sequence>MNRSEEILEAAEYCMRQKGFYQTSVQNIARQANVSVGLIYKYYKNKEAIIEALIKNVVQRMIDSLKKALDNLAHAGNVAHSAHGVVSVDVEKSIVLLIDISAEATRNERIRQIIYDAWQTLKENFITQEQVLNPSLDAEIIQTRLYIMSLIIDGMIIRRYMKQREIDGRVMSFLDVISHDINQNGVA</sequence>
<evidence type="ECO:0000313" key="4">
    <source>
        <dbReference type="EMBL" id="AVV39497.1"/>
    </source>
</evidence>
<dbReference type="PROSITE" id="PS50977">
    <property type="entry name" value="HTH_TETR_2"/>
    <property type="match status" value="1"/>
</dbReference>